<dbReference type="AlphaFoldDB" id="C1EBQ6"/>
<dbReference type="KEGG" id="mis:MICPUN_61154"/>
<sequence length="502" mass="52127">MGVTTRGGARACVVGTGSTAARAHVPPARGTRGVVRAEPGRRQSRGLAAAAEGAVATGAAAPVRGRGAKRSAPAAPDALEGASTARRRAGEAVTDVASLPVRATDSSRNEPAIHFAVPLRSFCSCSDDVLEVVFGHLARDASPAQYFDAMLTSKRFRDAGMSKRALSNVGEKVLSRATAENWNEGASAFAEAAVDAGSVFAAFLVGSVDFYCRDAVGETTELAAARRTRGASLLARAAVAGSSDAHHTLAIMHFNGSGGKRKDKDPETGAAFCARGNILFGSADAKRELGHCLQDGFGVEQDVPLGRKLLAEAAAADVATPAMDAAVVAATVAAAAAEERLRKRNDINTLNAAVAAAAEVSAAAKHAAEQHLTAPPVARFLLDWYDPNVCGNVLQPGTHACSHPLCGRVETRRHEFRRCSCCGRTRYCSRSCQSLDWRLQHKFACLPLLELYGWIESDTESQDTTAGALGVHGGDDEASQLASGASSNNLVAMPADDAAAAR</sequence>
<keyword evidence="1" id="KW-0479">Metal-binding</keyword>
<protein>
    <recommendedName>
        <fullName evidence="6">MYND-type domain-containing protein</fullName>
    </recommendedName>
</protein>
<dbReference type="OMA" id="PANDMFE"/>
<evidence type="ECO:0000313" key="7">
    <source>
        <dbReference type="EMBL" id="ACO65456.1"/>
    </source>
</evidence>
<dbReference type="Gene3D" id="6.10.140.2220">
    <property type="match status" value="1"/>
</dbReference>
<organism evidence="7 8">
    <name type="scientific">Micromonas commoda (strain RCC299 / NOUM17 / CCMP2709)</name>
    <name type="common">Picoplanktonic green alga</name>
    <dbReference type="NCBI Taxonomy" id="296587"/>
    <lineage>
        <taxon>Eukaryota</taxon>
        <taxon>Viridiplantae</taxon>
        <taxon>Chlorophyta</taxon>
        <taxon>Mamiellophyceae</taxon>
        <taxon>Mamiellales</taxon>
        <taxon>Mamiellaceae</taxon>
        <taxon>Micromonas</taxon>
    </lineage>
</organism>
<dbReference type="Pfam" id="PF01753">
    <property type="entry name" value="zf-MYND"/>
    <property type="match status" value="1"/>
</dbReference>
<dbReference type="RefSeq" id="XP_002504198.1">
    <property type="nucleotide sequence ID" value="XM_002504152.1"/>
</dbReference>
<evidence type="ECO:0000313" key="8">
    <source>
        <dbReference type="Proteomes" id="UP000002009"/>
    </source>
</evidence>
<dbReference type="FunCoup" id="C1EBQ6">
    <property type="interactions" value="12"/>
</dbReference>
<dbReference type="GeneID" id="8246063"/>
<dbReference type="eggNOG" id="ENOG502QR5D">
    <property type="taxonomic scope" value="Eukaryota"/>
</dbReference>
<dbReference type="Proteomes" id="UP000002009">
    <property type="component" value="Chromosome 9"/>
</dbReference>
<keyword evidence="8" id="KW-1185">Reference proteome</keyword>
<evidence type="ECO:0000256" key="3">
    <source>
        <dbReference type="ARBA" id="ARBA00022833"/>
    </source>
</evidence>
<evidence type="ECO:0000256" key="4">
    <source>
        <dbReference type="PROSITE-ProRule" id="PRU00134"/>
    </source>
</evidence>
<proteinExistence type="predicted"/>
<accession>C1EBQ6</accession>
<dbReference type="OrthoDB" id="265717at2759"/>
<dbReference type="PROSITE" id="PS50865">
    <property type="entry name" value="ZF_MYND_2"/>
    <property type="match status" value="1"/>
</dbReference>
<dbReference type="EMBL" id="CP001329">
    <property type="protein sequence ID" value="ACO65456.1"/>
    <property type="molecule type" value="Genomic_DNA"/>
</dbReference>
<dbReference type="Gene3D" id="1.25.40.10">
    <property type="entry name" value="Tetratricopeptide repeat domain"/>
    <property type="match status" value="1"/>
</dbReference>
<dbReference type="InParanoid" id="C1EBQ6"/>
<keyword evidence="2 4" id="KW-0863">Zinc-finger</keyword>
<feature type="region of interest" description="Disordered" evidence="5">
    <location>
        <begin position="464"/>
        <end position="502"/>
    </location>
</feature>
<keyword evidence="3" id="KW-0862">Zinc</keyword>
<dbReference type="PANTHER" id="PTHR46758">
    <property type="entry name" value="MYND DOMAIN-CONTAINING"/>
    <property type="match status" value="1"/>
</dbReference>
<dbReference type="SUPFAM" id="SSF81901">
    <property type="entry name" value="HCP-like"/>
    <property type="match status" value="1"/>
</dbReference>
<name>C1EBQ6_MICCC</name>
<dbReference type="STRING" id="296587.C1EBQ6"/>
<feature type="compositionally biased region" description="Polar residues" evidence="5">
    <location>
        <begin position="480"/>
        <end position="490"/>
    </location>
</feature>
<evidence type="ECO:0000256" key="2">
    <source>
        <dbReference type="ARBA" id="ARBA00022771"/>
    </source>
</evidence>
<dbReference type="SUPFAM" id="SSF144232">
    <property type="entry name" value="HIT/MYND zinc finger-like"/>
    <property type="match status" value="1"/>
</dbReference>
<gene>
    <name evidence="7" type="ORF">MICPUN_61154</name>
</gene>
<feature type="domain" description="MYND-type" evidence="6">
    <location>
        <begin position="403"/>
        <end position="445"/>
    </location>
</feature>
<dbReference type="InterPro" id="IPR011990">
    <property type="entry name" value="TPR-like_helical_dom_sf"/>
</dbReference>
<feature type="region of interest" description="Disordered" evidence="5">
    <location>
        <begin position="58"/>
        <end position="91"/>
    </location>
</feature>
<evidence type="ECO:0000256" key="5">
    <source>
        <dbReference type="SAM" id="MobiDB-lite"/>
    </source>
</evidence>
<dbReference type="InterPro" id="IPR002893">
    <property type="entry name" value="Znf_MYND"/>
</dbReference>
<evidence type="ECO:0000256" key="1">
    <source>
        <dbReference type="ARBA" id="ARBA00022723"/>
    </source>
</evidence>
<dbReference type="GO" id="GO:0008270">
    <property type="term" value="F:zinc ion binding"/>
    <property type="evidence" value="ECO:0007669"/>
    <property type="project" value="UniProtKB-KW"/>
</dbReference>
<evidence type="ECO:0000259" key="6">
    <source>
        <dbReference type="PROSITE" id="PS50865"/>
    </source>
</evidence>
<dbReference type="InterPro" id="IPR044508">
    <property type="entry name" value="At5g50450/At1g67340-like"/>
</dbReference>
<dbReference type="PANTHER" id="PTHR46758:SF2">
    <property type="entry name" value="OJ1485_B09.11 PROTEIN"/>
    <property type="match status" value="1"/>
</dbReference>
<reference evidence="7 8" key="1">
    <citation type="journal article" date="2009" name="Science">
        <title>Green evolution and dynamic adaptations revealed by genomes of the marine picoeukaryotes Micromonas.</title>
        <authorList>
            <person name="Worden A.Z."/>
            <person name="Lee J.H."/>
            <person name="Mock T."/>
            <person name="Rouze P."/>
            <person name="Simmons M.P."/>
            <person name="Aerts A.L."/>
            <person name="Allen A.E."/>
            <person name="Cuvelier M.L."/>
            <person name="Derelle E."/>
            <person name="Everett M.V."/>
            <person name="Foulon E."/>
            <person name="Grimwood J."/>
            <person name="Gundlach H."/>
            <person name="Henrissat B."/>
            <person name="Napoli C."/>
            <person name="McDonald S.M."/>
            <person name="Parker M.S."/>
            <person name="Rombauts S."/>
            <person name="Salamov A."/>
            <person name="Von Dassow P."/>
            <person name="Badger J.H."/>
            <person name="Coutinho P.M."/>
            <person name="Demir E."/>
            <person name="Dubchak I."/>
            <person name="Gentemann C."/>
            <person name="Eikrem W."/>
            <person name="Gready J.E."/>
            <person name="John U."/>
            <person name="Lanier W."/>
            <person name="Lindquist E.A."/>
            <person name="Lucas S."/>
            <person name="Mayer K.F."/>
            <person name="Moreau H."/>
            <person name="Not F."/>
            <person name="Otillar R."/>
            <person name="Panaud O."/>
            <person name="Pangilinan J."/>
            <person name="Paulsen I."/>
            <person name="Piegu B."/>
            <person name="Poliakov A."/>
            <person name="Robbens S."/>
            <person name="Schmutz J."/>
            <person name="Toulza E."/>
            <person name="Wyss T."/>
            <person name="Zelensky A."/>
            <person name="Zhou K."/>
            <person name="Armbrust E.V."/>
            <person name="Bhattacharya D."/>
            <person name="Goodenough U.W."/>
            <person name="Van de Peer Y."/>
            <person name="Grigoriev I.V."/>
        </authorList>
    </citation>
    <scope>NUCLEOTIDE SEQUENCE [LARGE SCALE GENOMIC DNA]</scope>
    <source>
        <strain evidence="8">RCC299 / NOUM17</strain>
    </source>
</reference>